<name>A0A087BPP6_9BIFI</name>
<keyword evidence="2" id="KW-0813">Transport</keyword>
<feature type="compositionally biased region" description="Basic and acidic residues" evidence="6">
    <location>
        <begin position="1"/>
        <end position="12"/>
    </location>
</feature>
<comment type="caution">
    <text evidence="9">The sequence shown here is derived from an EMBL/GenBank/DDBJ whole genome shotgun (WGS) entry which is preliminary data.</text>
</comment>
<evidence type="ECO:0000256" key="3">
    <source>
        <dbReference type="ARBA" id="ARBA00022692"/>
    </source>
</evidence>
<sequence length="426" mass="44196">MDAHTVDARTGDARGMGTMRATEDAHATGDTHGTPSCASHGASASASRPPTAIMVVLLTGGFLSLFNETILNVALSDIMDELRVDASMVQWLSTGYVLVVAVMVPVSAFLVRTFTTRQLYVGAMGVFLLGTAAAVVAPTFPLLLASRMVQAGGTGLLAPIMIDTALSIYPRDRHGFIMGICTAVILVGPSVGPIVSGAILMVADWRALFALLLVPVVVCMVAGSLVLGSSIPVTRPRIDGLSIVLSTLGFSGLVYAMSVLTVVAGRLFDRIGARRLMTIGLIVVIVFLVVMATVGASTPVVVIMLVNMGVYVGIALIWSPNQSNALAQLSMGDQTDGVSLINTFIQMGSALGTPLFVGIMNSGRESFTVANAESGYRGSAAFVARAWQSGFRNAMVVAAVLVSLAAVVTAIVDHAARRSEPSVAVV</sequence>
<feature type="transmembrane region" description="Helical" evidence="7">
    <location>
        <begin position="340"/>
        <end position="360"/>
    </location>
</feature>
<dbReference type="PANTHER" id="PTHR42718">
    <property type="entry name" value="MAJOR FACILITATOR SUPERFAMILY MULTIDRUG TRANSPORTER MFSC"/>
    <property type="match status" value="1"/>
</dbReference>
<feature type="transmembrane region" description="Helical" evidence="7">
    <location>
        <begin position="175"/>
        <end position="200"/>
    </location>
</feature>
<dbReference type="SUPFAM" id="SSF103473">
    <property type="entry name" value="MFS general substrate transporter"/>
    <property type="match status" value="1"/>
</dbReference>
<dbReference type="STRING" id="1693.BMIN_0709"/>
<evidence type="ECO:0000313" key="9">
    <source>
        <dbReference type="EMBL" id="KFI72996.1"/>
    </source>
</evidence>
<dbReference type="Gene3D" id="1.20.1250.20">
    <property type="entry name" value="MFS general substrate transporter like domains"/>
    <property type="match status" value="2"/>
</dbReference>
<dbReference type="PROSITE" id="PS50850">
    <property type="entry name" value="MFS"/>
    <property type="match status" value="1"/>
</dbReference>
<feature type="domain" description="Major facilitator superfamily (MFS) profile" evidence="8">
    <location>
        <begin position="53"/>
        <end position="426"/>
    </location>
</feature>
<dbReference type="AlphaFoldDB" id="A0A087BPP6"/>
<organism evidence="9 10">
    <name type="scientific">Bifidobacterium minimum</name>
    <dbReference type="NCBI Taxonomy" id="1693"/>
    <lineage>
        <taxon>Bacteria</taxon>
        <taxon>Bacillati</taxon>
        <taxon>Actinomycetota</taxon>
        <taxon>Actinomycetes</taxon>
        <taxon>Bifidobacteriales</taxon>
        <taxon>Bifidobacteriaceae</taxon>
        <taxon>Bifidobacterium</taxon>
    </lineage>
</organism>
<evidence type="ECO:0000256" key="4">
    <source>
        <dbReference type="ARBA" id="ARBA00022989"/>
    </source>
</evidence>
<evidence type="ECO:0000256" key="1">
    <source>
        <dbReference type="ARBA" id="ARBA00004651"/>
    </source>
</evidence>
<gene>
    <name evidence="9" type="ORF">BMIN_0709</name>
</gene>
<dbReference type="Pfam" id="PF07690">
    <property type="entry name" value="MFS_1"/>
    <property type="match status" value="1"/>
</dbReference>
<keyword evidence="10" id="KW-1185">Reference proteome</keyword>
<dbReference type="InterPro" id="IPR011701">
    <property type="entry name" value="MFS"/>
</dbReference>
<dbReference type="GO" id="GO:0022857">
    <property type="term" value="F:transmembrane transporter activity"/>
    <property type="evidence" value="ECO:0007669"/>
    <property type="project" value="InterPro"/>
</dbReference>
<evidence type="ECO:0000259" key="8">
    <source>
        <dbReference type="PROSITE" id="PS50850"/>
    </source>
</evidence>
<reference evidence="9 10" key="1">
    <citation type="submission" date="2014-03" db="EMBL/GenBank/DDBJ databases">
        <title>Genomics of Bifidobacteria.</title>
        <authorList>
            <person name="Ventura M."/>
            <person name="Milani C."/>
            <person name="Lugli G.A."/>
        </authorList>
    </citation>
    <scope>NUCLEOTIDE SEQUENCE [LARGE SCALE GENOMIC DNA]</scope>
    <source>
        <strain evidence="9 10">LMG 11592</strain>
    </source>
</reference>
<feature type="transmembrane region" description="Helical" evidence="7">
    <location>
        <begin position="207"/>
        <end position="231"/>
    </location>
</feature>
<feature type="transmembrane region" description="Helical" evidence="7">
    <location>
        <begin position="300"/>
        <end position="319"/>
    </location>
</feature>
<feature type="transmembrane region" description="Helical" evidence="7">
    <location>
        <begin position="276"/>
        <end position="294"/>
    </location>
</feature>
<protein>
    <submittedName>
        <fullName evidence="9">Efflux pump protein</fullName>
    </submittedName>
</protein>
<accession>A0A087BPP6</accession>
<evidence type="ECO:0000256" key="6">
    <source>
        <dbReference type="SAM" id="MobiDB-lite"/>
    </source>
</evidence>
<feature type="transmembrane region" description="Helical" evidence="7">
    <location>
        <begin position="120"/>
        <end position="144"/>
    </location>
</feature>
<evidence type="ECO:0000256" key="7">
    <source>
        <dbReference type="SAM" id="Phobius"/>
    </source>
</evidence>
<keyword evidence="3 7" id="KW-0812">Transmembrane</keyword>
<keyword evidence="5 7" id="KW-0472">Membrane</keyword>
<dbReference type="InterPro" id="IPR020846">
    <property type="entry name" value="MFS_dom"/>
</dbReference>
<evidence type="ECO:0000256" key="5">
    <source>
        <dbReference type="ARBA" id="ARBA00023136"/>
    </source>
</evidence>
<keyword evidence="4 7" id="KW-1133">Transmembrane helix</keyword>
<feature type="transmembrane region" description="Helical" evidence="7">
    <location>
        <begin position="243"/>
        <end position="264"/>
    </location>
</feature>
<dbReference type="InterPro" id="IPR036259">
    <property type="entry name" value="MFS_trans_sf"/>
</dbReference>
<proteinExistence type="predicted"/>
<feature type="transmembrane region" description="Helical" evidence="7">
    <location>
        <begin position="52"/>
        <end position="75"/>
    </location>
</feature>
<comment type="subcellular location">
    <subcellularLocation>
        <location evidence="1">Cell membrane</location>
        <topology evidence="1">Multi-pass membrane protein</topology>
    </subcellularLocation>
</comment>
<feature type="compositionally biased region" description="Low complexity" evidence="6">
    <location>
        <begin position="36"/>
        <end position="46"/>
    </location>
</feature>
<dbReference type="eggNOG" id="COG2814">
    <property type="taxonomic scope" value="Bacteria"/>
</dbReference>
<dbReference type="PANTHER" id="PTHR42718:SF9">
    <property type="entry name" value="MAJOR FACILITATOR SUPERFAMILY MULTIDRUG TRANSPORTER MFSC"/>
    <property type="match status" value="1"/>
</dbReference>
<dbReference type="eggNOG" id="COG0477">
    <property type="taxonomic scope" value="Bacteria"/>
</dbReference>
<dbReference type="GO" id="GO:0005886">
    <property type="term" value="C:plasma membrane"/>
    <property type="evidence" value="ECO:0007669"/>
    <property type="project" value="UniProtKB-SubCell"/>
</dbReference>
<dbReference type="Proteomes" id="UP000029014">
    <property type="component" value="Unassembled WGS sequence"/>
</dbReference>
<evidence type="ECO:0000313" key="10">
    <source>
        <dbReference type="Proteomes" id="UP000029014"/>
    </source>
</evidence>
<feature type="region of interest" description="Disordered" evidence="6">
    <location>
        <begin position="1"/>
        <end position="46"/>
    </location>
</feature>
<dbReference type="EMBL" id="JGZD01000008">
    <property type="protein sequence ID" value="KFI72996.1"/>
    <property type="molecule type" value="Genomic_DNA"/>
</dbReference>
<feature type="transmembrane region" description="Helical" evidence="7">
    <location>
        <begin position="96"/>
        <end position="114"/>
    </location>
</feature>
<evidence type="ECO:0000256" key="2">
    <source>
        <dbReference type="ARBA" id="ARBA00022448"/>
    </source>
</evidence>
<feature type="transmembrane region" description="Helical" evidence="7">
    <location>
        <begin position="394"/>
        <end position="412"/>
    </location>
</feature>